<protein>
    <submittedName>
        <fullName evidence="1">DNA-directed RNA polymerase subunit beta' domain protein</fullName>
        <ecNumber evidence="1">2.7.7.6</ecNumber>
    </submittedName>
</protein>
<dbReference type="EC" id="2.7.7.6" evidence="1"/>
<keyword evidence="2" id="KW-1185">Reference proteome</keyword>
<gene>
    <name evidence="1" type="primary">rpoC</name>
    <name evidence="1" type="ORF">I551_1232</name>
</gene>
<sequence>MGAESIQKLIETFDIDAEAEILRDVIRNGKGRRSFVPSSA</sequence>
<comment type="caution">
    <text evidence="1">The sequence shown here is derived from an EMBL/GenBank/DDBJ whole genome shotgun (WGS) entry which is preliminary data.</text>
</comment>
<accession>A0ABP3AMC8</accession>
<name>A0ABP3AMC8_MYCUL</name>
<evidence type="ECO:0000313" key="2">
    <source>
        <dbReference type="Proteomes" id="UP000020681"/>
    </source>
</evidence>
<dbReference type="EMBL" id="JAOL01000079">
    <property type="protein sequence ID" value="EUA92298.1"/>
    <property type="molecule type" value="Genomic_DNA"/>
</dbReference>
<keyword evidence="1" id="KW-0804">Transcription</keyword>
<dbReference type="GO" id="GO:0003899">
    <property type="term" value="F:DNA-directed RNA polymerase activity"/>
    <property type="evidence" value="ECO:0007669"/>
    <property type="project" value="UniProtKB-EC"/>
</dbReference>
<keyword evidence="1" id="KW-0548">Nucleotidyltransferase</keyword>
<evidence type="ECO:0000313" key="1">
    <source>
        <dbReference type="EMBL" id="EUA92298.1"/>
    </source>
</evidence>
<dbReference type="GO" id="GO:0000428">
    <property type="term" value="C:DNA-directed RNA polymerase complex"/>
    <property type="evidence" value="ECO:0007669"/>
    <property type="project" value="UniProtKB-KW"/>
</dbReference>
<reference evidence="1 2" key="1">
    <citation type="submission" date="2014-01" db="EMBL/GenBank/DDBJ databases">
        <authorList>
            <person name="Dobos K."/>
            <person name="Lenaerts A."/>
            <person name="Ordway D."/>
            <person name="DeGroote M.A."/>
            <person name="Parker T."/>
            <person name="Sizemore C."/>
            <person name="Tallon L.J."/>
            <person name="Sadzewicz L.K."/>
            <person name="Sengamalay N."/>
            <person name="Fraser C.M."/>
            <person name="Hine E."/>
            <person name="Shefchek K.A."/>
            <person name="Das S.P."/>
            <person name="Tettelin H."/>
        </authorList>
    </citation>
    <scope>NUCLEOTIDE SEQUENCE [LARGE SCALE GENOMIC DNA]</scope>
    <source>
        <strain evidence="1 2">Harvey</strain>
    </source>
</reference>
<organism evidence="1 2">
    <name type="scientific">Mycobacterium ulcerans str. Harvey</name>
    <dbReference type="NCBI Taxonomy" id="1299332"/>
    <lineage>
        <taxon>Bacteria</taxon>
        <taxon>Bacillati</taxon>
        <taxon>Actinomycetota</taxon>
        <taxon>Actinomycetes</taxon>
        <taxon>Mycobacteriales</taxon>
        <taxon>Mycobacteriaceae</taxon>
        <taxon>Mycobacterium</taxon>
        <taxon>Mycobacterium ulcerans group</taxon>
    </lineage>
</organism>
<keyword evidence="1" id="KW-0808">Transferase</keyword>
<proteinExistence type="predicted"/>
<dbReference type="Proteomes" id="UP000020681">
    <property type="component" value="Unassembled WGS sequence"/>
</dbReference>
<keyword evidence="1" id="KW-0240">DNA-directed RNA polymerase</keyword>